<dbReference type="InterPro" id="IPR052960">
    <property type="entry name" value="GlcN6P_deaminase-like"/>
</dbReference>
<reference evidence="2" key="1">
    <citation type="submission" date="2019-08" db="EMBL/GenBank/DDBJ databases">
        <authorList>
            <person name="Kucharzyk K."/>
            <person name="Murdoch R.W."/>
            <person name="Higgins S."/>
            <person name="Loffler F."/>
        </authorList>
    </citation>
    <scope>NUCLEOTIDE SEQUENCE</scope>
</reference>
<dbReference type="PANTHER" id="PTHR42892:SF1">
    <property type="entry name" value="GLUCOSAMINE-6-PHOSPHATE ISOMERASE"/>
    <property type="match status" value="1"/>
</dbReference>
<sequence>MSVLVYRDSDTLSQAVATLLAGCIIEKPSSALGLDCSASLSSAYRKLAGMTSDGLLDWATIRAFNLYEHVKADVEISDEARMHSMLYDRVNILPENIYAPSAEAHDWSVQCNDYENAILDIGGLDTVLCTIGADGRIACNMPGAELAPVTHVERTEGGRVVTVGISNIMAAKRVVAVLSGYALSKVAPLVITGPVLPSVPASYLQLHQNAIFMLDEDAAEQV</sequence>
<dbReference type="GO" id="GO:0005975">
    <property type="term" value="P:carbohydrate metabolic process"/>
    <property type="evidence" value="ECO:0007669"/>
    <property type="project" value="InterPro"/>
</dbReference>
<dbReference type="Pfam" id="PF01182">
    <property type="entry name" value="Glucosamine_iso"/>
    <property type="match status" value="1"/>
</dbReference>
<evidence type="ECO:0000259" key="1">
    <source>
        <dbReference type="Pfam" id="PF01182"/>
    </source>
</evidence>
<dbReference type="EC" id="3.5.99.6" evidence="2"/>
<dbReference type="AlphaFoldDB" id="A0A644ZA27"/>
<dbReference type="PROSITE" id="PS51257">
    <property type="entry name" value="PROKAR_LIPOPROTEIN"/>
    <property type="match status" value="1"/>
</dbReference>
<dbReference type="InterPro" id="IPR006148">
    <property type="entry name" value="Glc/Gal-6P_isomerase"/>
</dbReference>
<proteinExistence type="predicted"/>
<evidence type="ECO:0000313" key="2">
    <source>
        <dbReference type="EMBL" id="MPM35563.1"/>
    </source>
</evidence>
<dbReference type="PANTHER" id="PTHR42892">
    <property type="entry name" value="GLUCOSAMINE-6-PHOSPHATE DEAMINASE-LIKE PROTEIN BT_0258-RELATED"/>
    <property type="match status" value="1"/>
</dbReference>
<gene>
    <name evidence="2" type="primary">nagB_27</name>
    <name evidence="2" type="ORF">SDC9_82156</name>
</gene>
<dbReference type="GO" id="GO:0004342">
    <property type="term" value="F:glucosamine-6-phosphate deaminase activity"/>
    <property type="evidence" value="ECO:0007669"/>
    <property type="project" value="UniProtKB-EC"/>
</dbReference>
<dbReference type="Gene3D" id="3.40.50.1360">
    <property type="match status" value="1"/>
</dbReference>
<organism evidence="2">
    <name type="scientific">bioreactor metagenome</name>
    <dbReference type="NCBI Taxonomy" id="1076179"/>
    <lineage>
        <taxon>unclassified sequences</taxon>
        <taxon>metagenomes</taxon>
        <taxon>ecological metagenomes</taxon>
    </lineage>
</organism>
<feature type="domain" description="Glucosamine/galactosamine-6-phosphate isomerase" evidence="1">
    <location>
        <begin position="15"/>
        <end position="209"/>
    </location>
</feature>
<dbReference type="EMBL" id="VSSQ01007326">
    <property type="protein sequence ID" value="MPM35563.1"/>
    <property type="molecule type" value="Genomic_DNA"/>
</dbReference>
<dbReference type="InterPro" id="IPR037171">
    <property type="entry name" value="NagB/RpiA_transferase-like"/>
</dbReference>
<protein>
    <submittedName>
        <fullName evidence="2">Glucosamine-6-phosphate deaminase 1</fullName>
        <ecNumber evidence="2">3.5.99.6</ecNumber>
    </submittedName>
</protein>
<comment type="caution">
    <text evidence="2">The sequence shown here is derived from an EMBL/GenBank/DDBJ whole genome shotgun (WGS) entry which is preliminary data.</text>
</comment>
<keyword evidence="2" id="KW-0378">Hydrolase</keyword>
<dbReference type="SUPFAM" id="SSF100950">
    <property type="entry name" value="NagB/RpiA/CoA transferase-like"/>
    <property type="match status" value="1"/>
</dbReference>
<name>A0A644ZA27_9ZZZZ</name>
<accession>A0A644ZA27</accession>